<dbReference type="EMBL" id="MECQ01000001">
    <property type="protein sequence ID" value="ODV56418.1"/>
    <property type="molecule type" value="Genomic_DNA"/>
</dbReference>
<proteinExistence type="predicted"/>
<reference evidence="1 2" key="1">
    <citation type="submission" date="2016-09" db="EMBL/GenBank/DDBJ databases">
        <title>Draft genome sequence of the soil isolate, Lysinibacillus fusiformis M5, a potential hypoxanthine producer.</title>
        <authorList>
            <person name="Gallegos-Monterrosa R."/>
            <person name="Maroti G."/>
            <person name="Balint B."/>
            <person name="Kovacs A.T."/>
        </authorList>
    </citation>
    <scope>NUCLEOTIDE SEQUENCE [LARGE SCALE GENOMIC DNA]</scope>
    <source>
        <strain evidence="1 2">M5</strain>
    </source>
</reference>
<dbReference type="RefSeq" id="WP_069481410.1">
    <property type="nucleotide sequence ID" value="NZ_KV766182.1"/>
</dbReference>
<evidence type="ECO:0000313" key="2">
    <source>
        <dbReference type="Proteomes" id="UP000094784"/>
    </source>
</evidence>
<evidence type="ECO:0008006" key="3">
    <source>
        <dbReference type="Google" id="ProtNLM"/>
    </source>
</evidence>
<organism evidence="1 2">
    <name type="scientific">Lysinibacillus fusiformis</name>
    <dbReference type="NCBI Taxonomy" id="28031"/>
    <lineage>
        <taxon>Bacteria</taxon>
        <taxon>Bacillati</taxon>
        <taxon>Bacillota</taxon>
        <taxon>Bacilli</taxon>
        <taxon>Bacillales</taxon>
        <taxon>Bacillaceae</taxon>
        <taxon>Lysinibacillus</taxon>
    </lineage>
</organism>
<sequence>MKNKQFTFILVLFILLLTLFATGVMLSNKDTAEAENVGAEKIHSDLYDVLLVLLDPEARKVINKEYPNRSYALWNAEILEVKRLTGRYSQYDFTVKVKYDTYTGPFNPPEGPITITFHVTTDGVSVVKIQK</sequence>
<dbReference type="OrthoDB" id="1937736at2"/>
<dbReference type="InterPro" id="IPR024984">
    <property type="entry name" value="DUF3888"/>
</dbReference>
<comment type="caution">
    <text evidence="1">The sequence shown here is derived from an EMBL/GenBank/DDBJ whole genome shotgun (WGS) entry which is preliminary data.</text>
</comment>
<accession>A0A1E4R7T5</accession>
<protein>
    <recommendedName>
        <fullName evidence="3">DUF3888 domain-containing protein</fullName>
    </recommendedName>
</protein>
<evidence type="ECO:0000313" key="1">
    <source>
        <dbReference type="EMBL" id="ODV56418.1"/>
    </source>
</evidence>
<dbReference type="AlphaFoldDB" id="A0A1E4R7T5"/>
<dbReference type="Proteomes" id="UP000094784">
    <property type="component" value="Unassembled WGS sequence"/>
</dbReference>
<gene>
    <name evidence="1" type="ORF">BG258_11180</name>
</gene>
<dbReference type="Pfam" id="PF13027">
    <property type="entry name" value="DUF3888"/>
    <property type="match status" value="1"/>
</dbReference>
<name>A0A1E4R7T5_9BACI</name>